<dbReference type="PANTHER" id="PTHR35807">
    <property type="entry name" value="TRANSCRIPTIONAL REGULATOR REDD-RELATED"/>
    <property type="match status" value="1"/>
</dbReference>
<name>A0ABQ2V5Q8_9ACTN</name>
<keyword evidence="8" id="KW-1185">Reference proteome</keyword>
<evidence type="ECO:0000313" key="7">
    <source>
        <dbReference type="EMBL" id="GGU65031.1"/>
    </source>
</evidence>
<dbReference type="Gene3D" id="1.10.10.10">
    <property type="entry name" value="Winged helix-like DNA-binding domain superfamily/Winged helix DNA-binding domain"/>
    <property type="match status" value="1"/>
</dbReference>
<reference evidence="8" key="1">
    <citation type="journal article" date="2019" name="Int. J. Syst. Evol. Microbiol.">
        <title>The Global Catalogue of Microorganisms (GCM) 10K type strain sequencing project: providing services to taxonomists for standard genome sequencing and annotation.</title>
        <authorList>
            <consortium name="The Broad Institute Genomics Platform"/>
            <consortium name="The Broad Institute Genome Sequencing Center for Infectious Disease"/>
            <person name="Wu L."/>
            <person name="Ma J."/>
        </authorList>
    </citation>
    <scope>NUCLEOTIDE SEQUENCE [LARGE SCALE GENOMIC DNA]</scope>
    <source>
        <strain evidence="8">JCM 3399</strain>
    </source>
</reference>
<keyword evidence="3 4" id="KW-0238">DNA-binding</keyword>
<feature type="region of interest" description="Disordered" evidence="5">
    <location>
        <begin position="1"/>
        <end position="34"/>
    </location>
</feature>
<dbReference type="Gene3D" id="1.25.40.10">
    <property type="entry name" value="Tetratricopeptide repeat domain"/>
    <property type="match status" value="1"/>
</dbReference>
<feature type="compositionally biased region" description="Low complexity" evidence="5">
    <location>
        <begin position="1"/>
        <end position="10"/>
    </location>
</feature>
<protein>
    <recommendedName>
        <fullName evidence="6">OmpR/PhoB-type domain-containing protein</fullName>
    </recommendedName>
</protein>
<evidence type="ECO:0000256" key="5">
    <source>
        <dbReference type="SAM" id="MobiDB-lite"/>
    </source>
</evidence>
<feature type="region of interest" description="Disordered" evidence="5">
    <location>
        <begin position="89"/>
        <end position="123"/>
    </location>
</feature>
<dbReference type="InterPro" id="IPR011990">
    <property type="entry name" value="TPR-like_helical_dom_sf"/>
</dbReference>
<dbReference type="PROSITE" id="PS51755">
    <property type="entry name" value="OMPR_PHOB"/>
    <property type="match status" value="1"/>
</dbReference>
<dbReference type="SMART" id="SM01043">
    <property type="entry name" value="BTAD"/>
    <property type="match status" value="1"/>
</dbReference>
<sequence>MSAAAPQPAADGPGHHLVGKGADHRTTGPEPADMPTIDVGLWLLGIALHLIQGTEGAERADGDEPGAGALGAAVRRLLAQCDAADQPTAVESGARRYQHRAVTPTAPASSADARRSQTPAATHRAERAPRVAIWCFGGFRMAIGDRIVDWMKIRPRARAAMRLLAMRAGRPVHREALIEALWPDAPPSSATANLQVAISSLRGLVEPDRERRKAQLVVRSGDAYLLNLPADAYLDTLAFQTALTRSRRARAVGDTDTAVGDLRDALASYNGELLPEDGPAEWLQHDREMYRRQAANAAAELAAAELTAGNPREAVAAAEKCLVIDAFHDTGWQLLVGAYRRLGAPAAAERARRRYAAMLASLGIETDGPGLANGC</sequence>
<dbReference type="SMART" id="SM00862">
    <property type="entry name" value="Trans_reg_C"/>
    <property type="match status" value="1"/>
</dbReference>
<dbReference type="SUPFAM" id="SSF48452">
    <property type="entry name" value="TPR-like"/>
    <property type="match status" value="1"/>
</dbReference>
<dbReference type="Proteomes" id="UP000654471">
    <property type="component" value="Unassembled WGS sequence"/>
</dbReference>
<proteinExistence type="inferred from homology"/>
<dbReference type="InterPro" id="IPR001867">
    <property type="entry name" value="OmpR/PhoB-type_DNA-bd"/>
</dbReference>
<dbReference type="EMBL" id="BMRP01000010">
    <property type="protein sequence ID" value="GGU65031.1"/>
    <property type="molecule type" value="Genomic_DNA"/>
</dbReference>
<keyword evidence="2" id="KW-0902">Two-component regulatory system</keyword>
<comment type="similarity">
    <text evidence="1">Belongs to the AfsR/DnrI/RedD regulatory family.</text>
</comment>
<dbReference type="RefSeq" id="WP_189300598.1">
    <property type="nucleotide sequence ID" value="NZ_BMRP01000010.1"/>
</dbReference>
<dbReference type="Pfam" id="PF00486">
    <property type="entry name" value="Trans_reg_C"/>
    <property type="match status" value="1"/>
</dbReference>
<evidence type="ECO:0000256" key="2">
    <source>
        <dbReference type="ARBA" id="ARBA00023012"/>
    </source>
</evidence>
<accession>A0ABQ2V5Q8</accession>
<dbReference type="Pfam" id="PF03704">
    <property type="entry name" value="BTAD"/>
    <property type="match status" value="1"/>
</dbReference>
<feature type="DNA-binding region" description="OmpR/PhoB-type" evidence="4">
    <location>
        <begin position="123"/>
        <end position="228"/>
    </location>
</feature>
<organism evidence="7 8">
    <name type="scientific">Streptomyces albospinus</name>
    <dbReference type="NCBI Taxonomy" id="285515"/>
    <lineage>
        <taxon>Bacteria</taxon>
        <taxon>Bacillati</taxon>
        <taxon>Actinomycetota</taxon>
        <taxon>Actinomycetes</taxon>
        <taxon>Kitasatosporales</taxon>
        <taxon>Streptomycetaceae</taxon>
        <taxon>Streptomyces</taxon>
    </lineage>
</organism>
<dbReference type="InterPro" id="IPR016032">
    <property type="entry name" value="Sig_transdc_resp-reg_C-effctor"/>
</dbReference>
<dbReference type="SUPFAM" id="SSF46894">
    <property type="entry name" value="C-terminal effector domain of the bipartite response regulators"/>
    <property type="match status" value="1"/>
</dbReference>
<dbReference type="InterPro" id="IPR005158">
    <property type="entry name" value="BTAD"/>
</dbReference>
<evidence type="ECO:0000256" key="1">
    <source>
        <dbReference type="ARBA" id="ARBA00005820"/>
    </source>
</evidence>
<evidence type="ECO:0000256" key="4">
    <source>
        <dbReference type="PROSITE-ProRule" id="PRU01091"/>
    </source>
</evidence>
<evidence type="ECO:0000259" key="6">
    <source>
        <dbReference type="PROSITE" id="PS51755"/>
    </source>
</evidence>
<comment type="caution">
    <text evidence="7">The sequence shown here is derived from an EMBL/GenBank/DDBJ whole genome shotgun (WGS) entry which is preliminary data.</text>
</comment>
<gene>
    <name evidence="7" type="ORF">GCM10010211_32670</name>
</gene>
<dbReference type="InterPro" id="IPR036388">
    <property type="entry name" value="WH-like_DNA-bd_sf"/>
</dbReference>
<dbReference type="InterPro" id="IPR051677">
    <property type="entry name" value="AfsR-DnrI-RedD_regulator"/>
</dbReference>
<evidence type="ECO:0000256" key="3">
    <source>
        <dbReference type="ARBA" id="ARBA00023125"/>
    </source>
</evidence>
<feature type="domain" description="OmpR/PhoB-type" evidence="6">
    <location>
        <begin position="123"/>
        <end position="228"/>
    </location>
</feature>
<evidence type="ECO:0000313" key="8">
    <source>
        <dbReference type="Proteomes" id="UP000654471"/>
    </source>
</evidence>